<evidence type="ECO:0000256" key="8">
    <source>
        <dbReference type="ARBA" id="ARBA00022989"/>
    </source>
</evidence>
<dbReference type="STRING" id="1423730.FC75_GL001995"/>
<comment type="function">
    <text evidence="10">Part of the ABC transporter complex hrt involved in hemin import. Responsible for the translocation of the substrate across the membrane.</text>
</comment>
<dbReference type="InterPro" id="IPR003838">
    <property type="entry name" value="ABC3_permease_C"/>
</dbReference>
<evidence type="ECO:0000256" key="10">
    <source>
        <dbReference type="ARBA" id="ARBA00024973"/>
    </source>
</evidence>
<comment type="subunit">
    <text evidence="3">The complex is composed of two ATP-binding proteins (HrtA), two transmembrane proteins (HrtB) and a solute-binding protein.</text>
</comment>
<proteinExistence type="inferred from homology"/>
<evidence type="ECO:0000256" key="7">
    <source>
        <dbReference type="ARBA" id="ARBA00022692"/>
    </source>
</evidence>
<evidence type="ECO:0000256" key="1">
    <source>
        <dbReference type="ARBA" id="ARBA00004651"/>
    </source>
</evidence>
<gene>
    <name evidence="13" type="ORF">FC75_GL001995</name>
</gene>
<evidence type="ECO:0000313" key="14">
    <source>
        <dbReference type="Proteomes" id="UP000050865"/>
    </source>
</evidence>
<comment type="similarity">
    <text evidence="2">Belongs to the ABC-4 integral membrane protein family. HrtB subfamily.</text>
</comment>
<protein>
    <recommendedName>
        <fullName evidence="4">Putative hemin transport system permease protein HrtB</fullName>
    </recommendedName>
</protein>
<dbReference type="PANTHER" id="PTHR43738:SF1">
    <property type="entry name" value="HEMIN TRANSPORT SYSTEM PERMEASE PROTEIN HRTB-RELATED"/>
    <property type="match status" value="1"/>
</dbReference>
<evidence type="ECO:0000256" key="3">
    <source>
        <dbReference type="ARBA" id="ARBA00011131"/>
    </source>
</evidence>
<organism evidence="13 14">
    <name type="scientific">Lacticaseibacillus camelliae DSM 22697 = JCM 13995</name>
    <dbReference type="NCBI Taxonomy" id="1423730"/>
    <lineage>
        <taxon>Bacteria</taxon>
        <taxon>Bacillati</taxon>
        <taxon>Bacillota</taxon>
        <taxon>Bacilli</taxon>
        <taxon>Lactobacillales</taxon>
        <taxon>Lactobacillaceae</taxon>
        <taxon>Lacticaseibacillus</taxon>
    </lineage>
</organism>
<evidence type="ECO:0000256" key="11">
    <source>
        <dbReference type="SAM" id="Phobius"/>
    </source>
</evidence>
<dbReference type="EMBL" id="AYZJ01000039">
    <property type="protein sequence ID" value="KRN21875.1"/>
    <property type="molecule type" value="Genomic_DNA"/>
</dbReference>
<feature type="transmembrane region" description="Helical" evidence="11">
    <location>
        <begin position="16"/>
        <end position="39"/>
    </location>
</feature>
<dbReference type="Pfam" id="PF02687">
    <property type="entry name" value="FtsX"/>
    <property type="match status" value="1"/>
</dbReference>
<reference evidence="13 14" key="1">
    <citation type="journal article" date="2015" name="Genome Announc.">
        <title>Expanding the biotechnology potential of lactobacilli through comparative genomics of 213 strains and associated genera.</title>
        <authorList>
            <person name="Sun Z."/>
            <person name="Harris H.M."/>
            <person name="McCann A."/>
            <person name="Guo C."/>
            <person name="Argimon S."/>
            <person name="Zhang W."/>
            <person name="Yang X."/>
            <person name="Jeffery I.B."/>
            <person name="Cooney J.C."/>
            <person name="Kagawa T.F."/>
            <person name="Liu W."/>
            <person name="Song Y."/>
            <person name="Salvetti E."/>
            <person name="Wrobel A."/>
            <person name="Rasinkangas P."/>
            <person name="Parkhill J."/>
            <person name="Rea M.C."/>
            <person name="O'Sullivan O."/>
            <person name="Ritari J."/>
            <person name="Douillard F.P."/>
            <person name="Paul Ross R."/>
            <person name="Yang R."/>
            <person name="Briner A.E."/>
            <person name="Felis G.E."/>
            <person name="de Vos W.M."/>
            <person name="Barrangou R."/>
            <person name="Klaenhammer T.R."/>
            <person name="Caufield P.W."/>
            <person name="Cui Y."/>
            <person name="Zhang H."/>
            <person name="O'Toole P.W."/>
        </authorList>
    </citation>
    <scope>NUCLEOTIDE SEQUENCE [LARGE SCALE GENOMIC DNA]</scope>
    <source>
        <strain evidence="13 14">DSM 22697</strain>
    </source>
</reference>
<keyword evidence="6" id="KW-1003">Cell membrane</keyword>
<keyword evidence="7 11" id="KW-0812">Transmembrane</keyword>
<feature type="domain" description="ABC3 transporter permease C-terminal" evidence="12">
    <location>
        <begin position="234"/>
        <end position="344"/>
    </location>
</feature>
<sequence>MFLALKEIKKEKLRSGLIIFMIVLIGYLIFILTSLALGLAQQNTDAINGWQAQRIVLNADANTDMRQSFLTQKQVGKLSKKEALLGETSVVAKAKGQKQQSAVFLGLKPSQFIYKNLKLTAGRNVQKGNEVVVDTAFKNAGYKLGDKLQLNDYKDKFTIVGFTDKAKLNIAPVVYGRLSSWSALRGIVAGPVGSAVISQSKNYKNTASGVKTYTKQQVINKLPGYSAQNATFILMIGFLMVISLIIIAVFLYILTMQKLPNYAVMRAQGIPSKVLVSATVSQSLLLVLSGLVLATVLTIATAAVMPSAVPMAFDIPALAEVGLGLLVMALLGSLIPIKSVLSVDPVSVIGG</sequence>
<dbReference type="GO" id="GO:0005886">
    <property type="term" value="C:plasma membrane"/>
    <property type="evidence" value="ECO:0007669"/>
    <property type="project" value="UniProtKB-SubCell"/>
</dbReference>
<dbReference type="PATRIC" id="fig|1423730.4.peg.2075"/>
<comment type="caution">
    <text evidence="13">The sequence shown here is derived from an EMBL/GenBank/DDBJ whole genome shotgun (WGS) entry which is preliminary data.</text>
</comment>
<evidence type="ECO:0000259" key="12">
    <source>
        <dbReference type="Pfam" id="PF02687"/>
    </source>
</evidence>
<feature type="transmembrane region" description="Helical" evidence="11">
    <location>
        <begin position="317"/>
        <end position="337"/>
    </location>
</feature>
<dbReference type="AlphaFoldDB" id="A0A0R2F0P6"/>
<feature type="transmembrane region" description="Helical" evidence="11">
    <location>
        <begin position="232"/>
        <end position="254"/>
    </location>
</feature>
<keyword evidence="14" id="KW-1185">Reference proteome</keyword>
<evidence type="ECO:0000256" key="5">
    <source>
        <dbReference type="ARBA" id="ARBA00022448"/>
    </source>
</evidence>
<feature type="transmembrane region" description="Helical" evidence="11">
    <location>
        <begin position="274"/>
        <end position="305"/>
    </location>
</feature>
<dbReference type="RefSeq" id="WP_056989592.1">
    <property type="nucleotide sequence ID" value="NZ_AYZJ01000039.1"/>
</dbReference>
<dbReference type="PANTHER" id="PTHR43738">
    <property type="entry name" value="ABC TRANSPORTER, MEMBRANE PROTEIN"/>
    <property type="match status" value="1"/>
</dbReference>
<evidence type="ECO:0000256" key="6">
    <source>
        <dbReference type="ARBA" id="ARBA00022475"/>
    </source>
</evidence>
<evidence type="ECO:0000256" key="9">
    <source>
        <dbReference type="ARBA" id="ARBA00023136"/>
    </source>
</evidence>
<dbReference type="Proteomes" id="UP000050865">
    <property type="component" value="Unassembled WGS sequence"/>
</dbReference>
<keyword evidence="5" id="KW-0813">Transport</keyword>
<evidence type="ECO:0000256" key="4">
    <source>
        <dbReference type="ARBA" id="ARBA00016962"/>
    </source>
</evidence>
<name>A0A0R2F0P6_9LACO</name>
<evidence type="ECO:0000256" key="2">
    <source>
        <dbReference type="ARBA" id="ARBA00008697"/>
    </source>
</evidence>
<keyword evidence="8 11" id="KW-1133">Transmembrane helix</keyword>
<comment type="subcellular location">
    <subcellularLocation>
        <location evidence="1">Cell membrane</location>
        <topology evidence="1">Multi-pass membrane protein</topology>
    </subcellularLocation>
</comment>
<evidence type="ECO:0000313" key="13">
    <source>
        <dbReference type="EMBL" id="KRN21875.1"/>
    </source>
</evidence>
<dbReference type="InterPro" id="IPR051125">
    <property type="entry name" value="ABC-4/HrtB_transporter"/>
</dbReference>
<accession>A0A0R2F0P6</accession>
<keyword evidence="9 11" id="KW-0472">Membrane</keyword>